<accession>A0A8X7NG86</accession>
<feature type="region of interest" description="Disordered" evidence="1">
    <location>
        <begin position="31"/>
        <end position="63"/>
    </location>
</feature>
<sequence>MSRIPQTAPIRQVLYKQQRLALLARESPSFRSQLQSDKHQQFHQFQQQQKSLTPPRHLLPPFPSTRTNSCTRFSIIPPLGNKGGDDITPEEKHELEQKMNLSNLIDKLKTQIPNILEHNLSKDLISNNIYLRICPSQFDENYLPKLHGTITYNSACKAITLFITSIILSPQVKLHISSIKTSKKPDPQCMFDTTTKVYVRWSTCMPNCEHLGVQSTSNAHFGSHKWSHEDTKKLMGTNVSLSGLIGKLTGAVMGVSKEKQKDLERVICGVFIFELNEDCNQIVVHTIENMNIIERFEEEPANALRVC</sequence>
<dbReference type="InterPro" id="IPR031342">
    <property type="entry name" value="Mug163-like"/>
</dbReference>
<evidence type="ECO:0000256" key="1">
    <source>
        <dbReference type="SAM" id="MobiDB-lite"/>
    </source>
</evidence>
<reference evidence="2" key="1">
    <citation type="submission" date="2020-03" db="EMBL/GenBank/DDBJ databases">
        <title>FDA dAtabase for Regulatory Grade micrObial Sequences (FDA-ARGOS): Supporting development and validation of Infectious Disease Dx tests.</title>
        <authorList>
            <person name="Campos J."/>
            <person name="Goldberg B."/>
            <person name="Tallon L."/>
            <person name="Sadzewicz L."/>
            <person name="Vavikolanu K."/>
            <person name="Mehta A."/>
            <person name="Aluvathingal J."/>
            <person name="Nadendla S."/>
            <person name="Nandy P."/>
            <person name="Geyer C."/>
            <person name="Yan Y."/>
            <person name="Sichtig H."/>
        </authorList>
    </citation>
    <scope>NUCLEOTIDE SEQUENCE [LARGE SCALE GENOMIC DNA]</scope>
    <source>
        <strain evidence="2">FDAARGOS_652</strain>
    </source>
</reference>
<dbReference type="AlphaFoldDB" id="A0A8X7NG86"/>
<gene>
    <name evidence="2" type="ORF">FOB60_004893</name>
</gene>
<organism evidence="2 3">
    <name type="scientific">Candida parapsilosis</name>
    <name type="common">Yeast</name>
    <dbReference type="NCBI Taxonomy" id="5480"/>
    <lineage>
        <taxon>Eukaryota</taxon>
        <taxon>Fungi</taxon>
        <taxon>Dikarya</taxon>
        <taxon>Ascomycota</taxon>
        <taxon>Saccharomycotina</taxon>
        <taxon>Pichiomycetes</taxon>
        <taxon>Debaryomycetaceae</taxon>
        <taxon>Candida/Lodderomyces clade</taxon>
        <taxon>Candida</taxon>
    </lineage>
</organism>
<evidence type="ECO:0000313" key="3">
    <source>
        <dbReference type="Proteomes" id="UP000590412"/>
    </source>
</evidence>
<evidence type="ECO:0000313" key="2">
    <source>
        <dbReference type="EMBL" id="KAF6045321.1"/>
    </source>
</evidence>
<comment type="caution">
    <text evidence="2">The sequence shown here is derived from an EMBL/GenBank/DDBJ whole genome shotgun (WGS) entry which is preliminary data.</text>
</comment>
<protein>
    <submittedName>
        <fullName evidence="2">Uncharacterized protein</fullName>
    </submittedName>
</protein>
<proteinExistence type="predicted"/>
<dbReference type="Proteomes" id="UP000590412">
    <property type="component" value="Unassembled WGS sequence"/>
</dbReference>
<dbReference type="Pfam" id="PF17119">
    <property type="entry name" value="MMU163"/>
    <property type="match status" value="1"/>
</dbReference>
<name>A0A8X7NG86_CANPA</name>
<dbReference type="EMBL" id="JABWAB010000009">
    <property type="protein sequence ID" value="KAF6045321.1"/>
    <property type="molecule type" value="Genomic_DNA"/>
</dbReference>